<feature type="non-terminal residue" evidence="2">
    <location>
        <position position="1"/>
    </location>
</feature>
<keyword evidence="3" id="KW-1185">Reference proteome</keyword>
<proteinExistence type="predicted"/>
<protein>
    <submittedName>
        <fullName evidence="2">Uncharacterized protein</fullName>
    </submittedName>
</protein>
<reference evidence="2 3" key="1">
    <citation type="submission" date="2013-12" db="EMBL/GenBank/DDBJ databases">
        <title>Draft genome of the parsitic nematode Ancylostoma duodenale.</title>
        <authorList>
            <person name="Mitreva M."/>
        </authorList>
    </citation>
    <scope>NUCLEOTIDE SEQUENCE [LARGE SCALE GENOMIC DNA]</scope>
    <source>
        <strain evidence="2 3">Zhejiang</strain>
    </source>
</reference>
<evidence type="ECO:0000256" key="1">
    <source>
        <dbReference type="SAM" id="MobiDB-lite"/>
    </source>
</evidence>
<dbReference type="Proteomes" id="UP000054047">
    <property type="component" value="Unassembled WGS sequence"/>
</dbReference>
<name>A0A0C2GL82_9BILA</name>
<dbReference type="EMBL" id="KN731670">
    <property type="protein sequence ID" value="KIH59714.1"/>
    <property type="molecule type" value="Genomic_DNA"/>
</dbReference>
<evidence type="ECO:0000313" key="2">
    <source>
        <dbReference type="EMBL" id="KIH59714.1"/>
    </source>
</evidence>
<dbReference type="OrthoDB" id="191139at2759"/>
<feature type="region of interest" description="Disordered" evidence="1">
    <location>
        <begin position="1"/>
        <end position="34"/>
    </location>
</feature>
<sequence length="86" mass="9565">QKVARSATRPPPLQAGGGRLLTKQSPGPSKLEEATGLVIPKEDHSEESHIRDCKLASANPLALNDRVFEDLYNYSMENDRRQSDMM</sequence>
<dbReference type="AlphaFoldDB" id="A0A0C2GL82"/>
<accession>A0A0C2GL82</accession>
<gene>
    <name evidence="2" type="ORF">ANCDUO_10043</name>
</gene>
<organism evidence="2 3">
    <name type="scientific">Ancylostoma duodenale</name>
    <dbReference type="NCBI Taxonomy" id="51022"/>
    <lineage>
        <taxon>Eukaryota</taxon>
        <taxon>Metazoa</taxon>
        <taxon>Ecdysozoa</taxon>
        <taxon>Nematoda</taxon>
        <taxon>Chromadorea</taxon>
        <taxon>Rhabditida</taxon>
        <taxon>Rhabditina</taxon>
        <taxon>Rhabditomorpha</taxon>
        <taxon>Strongyloidea</taxon>
        <taxon>Ancylostomatidae</taxon>
        <taxon>Ancylostomatinae</taxon>
        <taxon>Ancylostoma</taxon>
    </lineage>
</organism>
<evidence type="ECO:0000313" key="3">
    <source>
        <dbReference type="Proteomes" id="UP000054047"/>
    </source>
</evidence>